<dbReference type="Gene3D" id="3.40.50.150">
    <property type="entry name" value="Vaccinia Virus protein VP39"/>
    <property type="match status" value="1"/>
</dbReference>
<comment type="similarity">
    <text evidence="6">Belongs to the class I-like SAM-binding methyltransferase superfamily. C5-methyltransferase family.</text>
</comment>
<evidence type="ECO:0000256" key="2">
    <source>
        <dbReference type="ARBA" id="ARBA00022603"/>
    </source>
</evidence>
<dbReference type="InterPro" id="IPR001525">
    <property type="entry name" value="C5_MeTfrase"/>
</dbReference>
<dbReference type="GO" id="GO:0003886">
    <property type="term" value="F:DNA (cytosine-5-)-methyltransferase activity"/>
    <property type="evidence" value="ECO:0007669"/>
    <property type="project" value="UniProtKB-EC"/>
</dbReference>
<dbReference type="PROSITE" id="PS00094">
    <property type="entry name" value="C5_MTASE_1"/>
    <property type="match status" value="1"/>
</dbReference>
<accession>A0A1H4RNS9</accession>
<feature type="active site" evidence="6">
    <location>
        <position position="112"/>
    </location>
</feature>
<evidence type="ECO:0000313" key="8">
    <source>
        <dbReference type="Proteomes" id="UP000198609"/>
    </source>
</evidence>
<dbReference type="Pfam" id="PF00145">
    <property type="entry name" value="DNA_methylase"/>
    <property type="match status" value="3"/>
</dbReference>
<dbReference type="InterPro" id="IPR018117">
    <property type="entry name" value="C5_DNA_meth_AS"/>
</dbReference>
<dbReference type="InterPro" id="IPR050390">
    <property type="entry name" value="C5-Methyltransferase"/>
</dbReference>
<dbReference type="PRINTS" id="PR00105">
    <property type="entry name" value="C5METTRFRASE"/>
</dbReference>
<dbReference type="EMBL" id="FNST01000002">
    <property type="protein sequence ID" value="SEC33550.1"/>
    <property type="molecule type" value="Genomic_DNA"/>
</dbReference>
<keyword evidence="3 6" id="KW-0808">Transferase</keyword>
<keyword evidence="4 6" id="KW-0949">S-adenosyl-L-methionine</keyword>
<dbReference type="GO" id="GO:0032259">
    <property type="term" value="P:methylation"/>
    <property type="evidence" value="ECO:0007669"/>
    <property type="project" value="UniProtKB-KW"/>
</dbReference>
<dbReference type="PROSITE" id="PS51679">
    <property type="entry name" value="SAM_MT_C5"/>
    <property type="match status" value="1"/>
</dbReference>
<dbReference type="Gene3D" id="3.90.120.10">
    <property type="entry name" value="DNA Methylase, subunit A, domain 2"/>
    <property type="match status" value="1"/>
</dbReference>
<dbReference type="PANTHER" id="PTHR10629:SF52">
    <property type="entry name" value="DNA (CYTOSINE-5)-METHYLTRANSFERASE 1"/>
    <property type="match status" value="1"/>
</dbReference>
<dbReference type="AlphaFoldDB" id="A0A1H4RNS9"/>
<evidence type="ECO:0000256" key="5">
    <source>
        <dbReference type="ARBA" id="ARBA00022747"/>
    </source>
</evidence>
<evidence type="ECO:0000256" key="6">
    <source>
        <dbReference type="PROSITE-ProRule" id="PRU01016"/>
    </source>
</evidence>
<organism evidence="7 8">
    <name type="scientific">Streptomyces melanosporofaciens</name>
    <dbReference type="NCBI Taxonomy" id="67327"/>
    <lineage>
        <taxon>Bacteria</taxon>
        <taxon>Bacillati</taxon>
        <taxon>Actinomycetota</taxon>
        <taxon>Actinomycetes</taxon>
        <taxon>Kitasatosporales</taxon>
        <taxon>Streptomycetaceae</taxon>
        <taxon>Streptomyces</taxon>
        <taxon>Streptomyces violaceusniger group</taxon>
    </lineage>
</organism>
<dbReference type="GO" id="GO:0003677">
    <property type="term" value="F:DNA binding"/>
    <property type="evidence" value="ECO:0007669"/>
    <property type="project" value="TreeGrafter"/>
</dbReference>
<evidence type="ECO:0000313" key="7">
    <source>
        <dbReference type="EMBL" id="SEC33550.1"/>
    </source>
</evidence>
<reference evidence="8" key="1">
    <citation type="submission" date="2016-10" db="EMBL/GenBank/DDBJ databases">
        <authorList>
            <person name="Varghese N."/>
            <person name="Submissions S."/>
        </authorList>
    </citation>
    <scope>NUCLEOTIDE SEQUENCE [LARGE SCALE GENOMIC DNA]</scope>
    <source>
        <strain evidence="8">DSM 40318</strain>
    </source>
</reference>
<keyword evidence="8" id="KW-1185">Reference proteome</keyword>
<dbReference type="Proteomes" id="UP000198609">
    <property type="component" value="Unassembled WGS sequence"/>
</dbReference>
<dbReference type="SUPFAM" id="SSF53335">
    <property type="entry name" value="S-adenosyl-L-methionine-dependent methyltransferases"/>
    <property type="match status" value="1"/>
</dbReference>
<evidence type="ECO:0000256" key="4">
    <source>
        <dbReference type="ARBA" id="ARBA00022691"/>
    </source>
</evidence>
<evidence type="ECO:0000256" key="3">
    <source>
        <dbReference type="ARBA" id="ARBA00022679"/>
    </source>
</evidence>
<gene>
    <name evidence="7" type="ORF">SAMN04490356_3759</name>
</gene>
<name>A0A1H4RNS9_STRMJ</name>
<dbReference type="PANTHER" id="PTHR10629">
    <property type="entry name" value="CYTOSINE-SPECIFIC METHYLTRANSFERASE"/>
    <property type="match status" value="1"/>
</dbReference>
<dbReference type="EC" id="2.1.1.37" evidence="1"/>
<evidence type="ECO:0000256" key="1">
    <source>
        <dbReference type="ARBA" id="ARBA00011975"/>
    </source>
</evidence>
<keyword evidence="5" id="KW-0680">Restriction system</keyword>
<protein>
    <recommendedName>
        <fullName evidence="1">DNA (cytosine-5-)-methyltransferase</fullName>
        <ecNumber evidence="1">2.1.1.37</ecNumber>
    </recommendedName>
</protein>
<keyword evidence="2 6" id="KW-0489">Methyltransferase</keyword>
<sequence>MGRTSVELFAGGGGLVQASEAAGFRHLLLNEFARRACETLEANDFTGHPEDVSTDILAKAVEELPRAGEITDPSDHRALRRGVPLVCGDIRRLDMSFLRDHDVDLLAGGPPCQPFSLGGVAKGDEDERNMFPEMFRAVREIRPKAVMCENVRGLLRPSFAPYFEYIQRELALPFVRRVQGSDWREHDRILREADAAGDTDPSERYDVLLFRVNAANYGVPQIRNRVILLAFRGDLRVNLGKVRESLRHTHSETALLRTFQDGSYWGPGRHSTVPQHVRDRVAARVGDQLALASEDDGPLPWRTLRDAVHDLPPIDLDRLDRVTEQGFRDHVGWPGARIYDGHTPNELDRPAKTVKAGVHGVPGGESVMLLDKLAHGADDAGGYAHRYMTVRETARVMTFRDDWQLAGPRGERMRQLGNAVPVELGRVFAAAVAKALDEAEERR</sequence>
<dbReference type="GO" id="GO:0009307">
    <property type="term" value="P:DNA restriction-modification system"/>
    <property type="evidence" value="ECO:0007669"/>
    <property type="project" value="UniProtKB-KW"/>
</dbReference>
<dbReference type="InterPro" id="IPR029063">
    <property type="entry name" value="SAM-dependent_MTases_sf"/>
</dbReference>
<dbReference type="GO" id="GO:0044027">
    <property type="term" value="P:negative regulation of gene expression via chromosomal CpG island methylation"/>
    <property type="evidence" value="ECO:0007669"/>
    <property type="project" value="TreeGrafter"/>
</dbReference>
<proteinExistence type="inferred from homology"/>